<dbReference type="InterPro" id="IPR003661">
    <property type="entry name" value="HisK_dim/P_dom"/>
</dbReference>
<dbReference type="InterPro" id="IPR001789">
    <property type="entry name" value="Sig_transdc_resp-reg_receiver"/>
</dbReference>
<comment type="caution">
    <text evidence="9">The sequence shown here is derived from an EMBL/GenBank/DDBJ whole genome shotgun (WGS) entry which is preliminary data.</text>
</comment>
<gene>
    <name evidence="9" type="ORF">J2800_002747</name>
</gene>
<dbReference type="PROSITE" id="PS50110">
    <property type="entry name" value="RESPONSE_REGULATORY"/>
    <property type="match status" value="1"/>
</dbReference>
<dbReference type="PANTHER" id="PTHR45339:SF1">
    <property type="entry name" value="HYBRID SIGNAL TRANSDUCTION HISTIDINE KINASE J"/>
    <property type="match status" value="1"/>
</dbReference>
<dbReference type="SMART" id="SM00388">
    <property type="entry name" value="HisKA"/>
    <property type="match status" value="1"/>
</dbReference>
<dbReference type="CDD" id="cd00082">
    <property type="entry name" value="HisKA"/>
    <property type="match status" value="1"/>
</dbReference>
<evidence type="ECO:0000259" key="7">
    <source>
        <dbReference type="PROSITE" id="PS50109"/>
    </source>
</evidence>
<dbReference type="Proteomes" id="UP001262754">
    <property type="component" value="Unassembled WGS sequence"/>
</dbReference>
<dbReference type="RefSeq" id="WP_310032301.1">
    <property type="nucleotide sequence ID" value="NZ_JAVDRL010000007.1"/>
</dbReference>
<dbReference type="Pfam" id="PF00512">
    <property type="entry name" value="HisKA"/>
    <property type="match status" value="1"/>
</dbReference>
<dbReference type="EMBL" id="JAVDRL010000007">
    <property type="protein sequence ID" value="MDR6531994.1"/>
    <property type="molecule type" value="Genomic_DNA"/>
</dbReference>
<dbReference type="SMART" id="SM00387">
    <property type="entry name" value="HATPase_c"/>
    <property type="match status" value="1"/>
</dbReference>
<feature type="region of interest" description="Disordered" evidence="6">
    <location>
        <begin position="843"/>
        <end position="870"/>
    </location>
</feature>
<evidence type="ECO:0000256" key="2">
    <source>
        <dbReference type="ARBA" id="ARBA00012438"/>
    </source>
</evidence>
<dbReference type="PANTHER" id="PTHR45339">
    <property type="entry name" value="HYBRID SIGNAL TRANSDUCTION HISTIDINE KINASE J"/>
    <property type="match status" value="1"/>
</dbReference>
<dbReference type="Pfam" id="PF02518">
    <property type="entry name" value="HATPase_c"/>
    <property type="match status" value="1"/>
</dbReference>
<feature type="domain" description="Histidine kinase" evidence="7">
    <location>
        <begin position="480"/>
        <end position="701"/>
    </location>
</feature>
<keyword evidence="9" id="KW-0418">Kinase</keyword>
<feature type="modified residue" description="4-aspartylphosphate" evidence="5">
    <location>
        <position position="773"/>
    </location>
</feature>
<dbReference type="SUPFAM" id="SSF55874">
    <property type="entry name" value="ATPase domain of HSP90 chaperone/DNA topoisomerase II/histidine kinase"/>
    <property type="match status" value="1"/>
</dbReference>
<dbReference type="InterPro" id="IPR005467">
    <property type="entry name" value="His_kinase_dom"/>
</dbReference>
<dbReference type="InterPro" id="IPR011006">
    <property type="entry name" value="CheY-like_superfamily"/>
</dbReference>
<dbReference type="CDD" id="cd17546">
    <property type="entry name" value="REC_hyHK_CKI1_RcsC-like"/>
    <property type="match status" value="1"/>
</dbReference>
<keyword evidence="3 5" id="KW-0597">Phosphoprotein</keyword>
<evidence type="ECO:0000256" key="3">
    <source>
        <dbReference type="ARBA" id="ARBA00022553"/>
    </source>
</evidence>
<dbReference type="InterPro" id="IPR004358">
    <property type="entry name" value="Sig_transdc_His_kin-like_C"/>
</dbReference>
<dbReference type="InterPro" id="IPR003594">
    <property type="entry name" value="HATPase_dom"/>
</dbReference>
<evidence type="ECO:0000256" key="5">
    <source>
        <dbReference type="PROSITE-ProRule" id="PRU00169"/>
    </source>
</evidence>
<evidence type="ECO:0000256" key="4">
    <source>
        <dbReference type="ARBA" id="ARBA00023012"/>
    </source>
</evidence>
<evidence type="ECO:0000259" key="8">
    <source>
        <dbReference type="PROSITE" id="PS50110"/>
    </source>
</evidence>
<name>A0ABU1N0P5_9CAUL</name>
<accession>A0ABU1N0P5</accession>
<evidence type="ECO:0000313" key="10">
    <source>
        <dbReference type="Proteomes" id="UP001262754"/>
    </source>
</evidence>
<dbReference type="SMART" id="SM00448">
    <property type="entry name" value="REC"/>
    <property type="match status" value="1"/>
</dbReference>
<evidence type="ECO:0000313" key="9">
    <source>
        <dbReference type="EMBL" id="MDR6531994.1"/>
    </source>
</evidence>
<dbReference type="GO" id="GO:0016301">
    <property type="term" value="F:kinase activity"/>
    <property type="evidence" value="ECO:0007669"/>
    <property type="project" value="UniProtKB-KW"/>
</dbReference>
<evidence type="ECO:0000256" key="6">
    <source>
        <dbReference type="SAM" id="MobiDB-lite"/>
    </source>
</evidence>
<feature type="domain" description="Response regulatory" evidence="8">
    <location>
        <begin position="724"/>
        <end position="840"/>
    </location>
</feature>
<dbReference type="SUPFAM" id="SSF47384">
    <property type="entry name" value="Homodimeric domain of signal transducing histidine kinase"/>
    <property type="match status" value="1"/>
</dbReference>
<dbReference type="PRINTS" id="PR00344">
    <property type="entry name" value="BCTRLSENSOR"/>
</dbReference>
<proteinExistence type="predicted"/>
<dbReference type="CDD" id="cd16922">
    <property type="entry name" value="HATPase_EvgS-ArcB-TorS-like"/>
    <property type="match status" value="1"/>
</dbReference>
<keyword evidence="4" id="KW-0902">Two-component regulatory system</keyword>
<dbReference type="EC" id="2.7.13.3" evidence="2"/>
<evidence type="ECO:0000256" key="1">
    <source>
        <dbReference type="ARBA" id="ARBA00000085"/>
    </source>
</evidence>
<comment type="catalytic activity">
    <reaction evidence="1">
        <text>ATP + protein L-histidine = ADP + protein N-phospho-L-histidine.</text>
        <dbReference type="EC" id="2.7.13.3"/>
    </reaction>
</comment>
<dbReference type="Pfam" id="PF00072">
    <property type="entry name" value="Response_reg"/>
    <property type="match status" value="1"/>
</dbReference>
<reference evidence="9 10" key="1">
    <citation type="submission" date="2023-07" db="EMBL/GenBank/DDBJ databases">
        <title>Sorghum-associated microbial communities from plants grown in Nebraska, USA.</title>
        <authorList>
            <person name="Schachtman D."/>
        </authorList>
    </citation>
    <scope>NUCLEOTIDE SEQUENCE [LARGE SCALE GENOMIC DNA]</scope>
    <source>
        <strain evidence="9 10">DS2154</strain>
    </source>
</reference>
<dbReference type="Gene3D" id="3.30.565.10">
    <property type="entry name" value="Histidine kinase-like ATPase, C-terminal domain"/>
    <property type="match status" value="1"/>
</dbReference>
<dbReference type="Gene3D" id="1.10.287.130">
    <property type="match status" value="1"/>
</dbReference>
<dbReference type="Gene3D" id="3.40.50.2300">
    <property type="match status" value="1"/>
</dbReference>
<dbReference type="InterPro" id="IPR036097">
    <property type="entry name" value="HisK_dim/P_sf"/>
</dbReference>
<dbReference type="SUPFAM" id="SSF52172">
    <property type="entry name" value="CheY-like"/>
    <property type="match status" value="1"/>
</dbReference>
<sequence>MATISIAGRSAGRAAMAVALAMTLLILTAPATGAARAETREARLDALGQQIRAHHGKLTPTLIETMGRSALAAKGDARFYGAWRVLNYYRNNGQDADFARWSGQLRAAAARDDEPRLAGMVDAMALSAPVLSGRTDRLDDTVWRRFDVAGPDVRRVAQLERLRVAVALSQWAKASTVGAALIRDVDGQDRLTWPLAAEAHTLVSTTLGDLGDHVSALDHMAAAAALDQKIGSATQDAERVYDLAYMASAAGEYAAAERLAALHGEVIKTSGGPRALFFNRYLCASIAFDQAKWRRVLSCLDDIAPLLDRPEDGWAVAALRLRLEVKARLGDAKGARRDFARLRAAPDGLGAEDPLLDLFSDAYTLRAEKRGLEAFDVYDRWRRKAMLALDEDHQHKIADISSALQAELGAKRERLEHVEKEAALQRGLNTAWTLVAGLMTLLAAGGAAWVFHQRRVSRQLREARARAEAASEAKSTFLATMSHELRTPLNGMLGLAQALKLEPLEPGEREQVELLEDSGRNLLTLLNDVLDLSKIEAGKLDIAPIPGDLVQTCARAARLHGALAADKGLAITFTVDGDTPASLSFDPVRVRQCVSNLLSNAVKFTAHGEIAMTLRCEPLADGDVRATIRVADSGVGMSGETLSRLFGAYVQADAATAREFGGTGLGLNITRRLAEMMGGGVTVESQEGVGSTFTLCFRCDAVAVEAPPAEAEEAAAPLGLQARKVLLVDDHPVNRKVVGVMLAPFGCVVVEAEHGQAALDRLETEAFDVVLMDVNMPVMDGLEATRRIRARPEWAALPVIALTADVMDDQVRACREAGMDDFVVKPVDMAALVAAVTRAGRTPATGHEAGQGVAPAASGERRRAGLATGR</sequence>
<dbReference type="PROSITE" id="PS50109">
    <property type="entry name" value="HIS_KIN"/>
    <property type="match status" value="1"/>
</dbReference>
<dbReference type="InterPro" id="IPR036890">
    <property type="entry name" value="HATPase_C_sf"/>
</dbReference>
<organism evidence="9 10">
    <name type="scientific">Caulobacter rhizosphaerae</name>
    <dbReference type="NCBI Taxonomy" id="2010972"/>
    <lineage>
        <taxon>Bacteria</taxon>
        <taxon>Pseudomonadati</taxon>
        <taxon>Pseudomonadota</taxon>
        <taxon>Alphaproteobacteria</taxon>
        <taxon>Caulobacterales</taxon>
        <taxon>Caulobacteraceae</taxon>
        <taxon>Caulobacter</taxon>
    </lineage>
</organism>
<protein>
    <recommendedName>
        <fullName evidence="2">histidine kinase</fullName>
        <ecNumber evidence="2">2.7.13.3</ecNumber>
    </recommendedName>
</protein>
<keyword evidence="9" id="KW-0808">Transferase</keyword>
<keyword evidence="10" id="KW-1185">Reference proteome</keyword>